<dbReference type="EMBL" id="LIAE01006112">
    <property type="protein sequence ID" value="PAV92627.1"/>
    <property type="molecule type" value="Genomic_DNA"/>
</dbReference>
<evidence type="ECO:0000259" key="1">
    <source>
        <dbReference type="PROSITE" id="PS50943"/>
    </source>
</evidence>
<dbReference type="InterPro" id="IPR010982">
    <property type="entry name" value="Lambda_DNA-bd_dom_sf"/>
</dbReference>
<dbReference type="InterPro" id="IPR001387">
    <property type="entry name" value="Cro/C1-type_HTH"/>
</dbReference>
<comment type="caution">
    <text evidence="2">The sequence shown here is derived from an EMBL/GenBank/DDBJ whole genome shotgun (WGS) entry which is preliminary data.</text>
</comment>
<dbReference type="NCBIfam" id="TIGR03071">
    <property type="entry name" value="couple_hipA"/>
    <property type="match status" value="1"/>
</dbReference>
<evidence type="ECO:0000313" key="3">
    <source>
        <dbReference type="Proteomes" id="UP000218231"/>
    </source>
</evidence>
<dbReference type="GO" id="GO:0003677">
    <property type="term" value="F:DNA binding"/>
    <property type="evidence" value="ECO:0007669"/>
    <property type="project" value="InterPro"/>
</dbReference>
<dbReference type="GO" id="GO:0005634">
    <property type="term" value="C:nucleus"/>
    <property type="evidence" value="ECO:0007669"/>
    <property type="project" value="UniProtKB-ARBA"/>
</dbReference>
<organism evidence="2 3">
    <name type="scientific">Diploscapter pachys</name>
    <dbReference type="NCBI Taxonomy" id="2018661"/>
    <lineage>
        <taxon>Eukaryota</taxon>
        <taxon>Metazoa</taxon>
        <taxon>Ecdysozoa</taxon>
        <taxon>Nematoda</taxon>
        <taxon>Chromadorea</taxon>
        <taxon>Rhabditida</taxon>
        <taxon>Rhabditina</taxon>
        <taxon>Rhabditomorpha</taxon>
        <taxon>Rhabditoidea</taxon>
        <taxon>Rhabditidae</taxon>
        <taxon>Diploscapter</taxon>
    </lineage>
</organism>
<dbReference type="SUPFAM" id="SSF47413">
    <property type="entry name" value="lambda repressor-like DNA-binding domains"/>
    <property type="match status" value="1"/>
</dbReference>
<dbReference type="InterPro" id="IPR017508">
    <property type="entry name" value="HipA_N1"/>
</dbReference>
<reference evidence="2 3" key="1">
    <citation type="journal article" date="2017" name="Curr. Biol.">
        <title>Genome architecture and evolution of a unichromosomal asexual nematode.</title>
        <authorList>
            <person name="Fradin H."/>
            <person name="Zegar C."/>
            <person name="Gutwein M."/>
            <person name="Lucas J."/>
            <person name="Kovtun M."/>
            <person name="Corcoran D."/>
            <person name="Baugh L.R."/>
            <person name="Kiontke K."/>
            <person name="Gunsalus K."/>
            <person name="Fitch D.H."/>
            <person name="Piano F."/>
        </authorList>
    </citation>
    <scope>NUCLEOTIDE SEQUENCE [LARGE SCALE GENOMIC DNA]</scope>
    <source>
        <strain evidence="2">PF1309</strain>
    </source>
</reference>
<name>A0A2A2M311_9BILA</name>
<dbReference type="CDD" id="cd00093">
    <property type="entry name" value="HTH_XRE"/>
    <property type="match status" value="1"/>
</dbReference>
<dbReference type="Pfam" id="PF13657">
    <property type="entry name" value="Couple_hipA"/>
    <property type="match status" value="1"/>
</dbReference>
<dbReference type="AlphaFoldDB" id="A0A2A2M311"/>
<keyword evidence="3" id="KW-1185">Reference proteome</keyword>
<dbReference type="OrthoDB" id="10062856at2759"/>
<protein>
    <recommendedName>
        <fullName evidence="1">HTH cro/C1-type domain-containing protein</fullName>
    </recommendedName>
</protein>
<dbReference type="Gene3D" id="1.10.260.40">
    <property type="entry name" value="lambda repressor-like DNA-binding domains"/>
    <property type="match status" value="1"/>
</dbReference>
<proteinExistence type="predicted"/>
<evidence type="ECO:0000313" key="2">
    <source>
        <dbReference type="EMBL" id="PAV92627.1"/>
    </source>
</evidence>
<dbReference type="Proteomes" id="UP000218231">
    <property type="component" value="Unassembled WGS sequence"/>
</dbReference>
<sequence length="230" mass="25089">MDQADTENDAAWFSRRFGALVRSRRQQMGLSLEDLATVAGVGIRFIHELEKGKPTCQIGRALVVAGLEHLVGEVHEVVDGPRFVYAASWTEDRQAFPISITMPLGEREVEPARFLTWASNLLPEAEQLVVIARQLGVAQTDILALLEAIGRDTAGALSFGAPGLTRTERWQRIETEDDLERIIEELPRKPFLAGDDGVSMSLAGVQTKLAVACDADGRICIPLDGTRLGA</sequence>
<dbReference type="PROSITE" id="PS50943">
    <property type="entry name" value="HTH_CROC1"/>
    <property type="match status" value="1"/>
</dbReference>
<accession>A0A2A2M311</accession>
<feature type="domain" description="HTH cro/C1-type" evidence="1">
    <location>
        <begin position="21"/>
        <end position="53"/>
    </location>
</feature>
<gene>
    <name evidence="2" type="ORF">WR25_05743</name>
</gene>